<keyword evidence="4" id="KW-1003">Cell membrane</keyword>
<dbReference type="Gene3D" id="3.30.565.10">
    <property type="entry name" value="Histidine kinase-like ATPase, C-terminal domain"/>
    <property type="match status" value="1"/>
</dbReference>
<evidence type="ECO:0000256" key="3">
    <source>
        <dbReference type="ARBA" id="ARBA00012438"/>
    </source>
</evidence>
<keyword evidence="8" id="KW-0547">Nucleotide-binding</keyword>
<keyword evidence="12" id="KW-0902">Two-component regulatory system</keyword>
<feature type="transmembrane region" description="Helical" evidence="14">
    <location>
        <begin position="61"/>
        <end position="85"/>
    </location>
</feature>
<dbReference type="OrthoDB" id="9776727at2"/>
<dbReference type="GO" id="GO:0000155">
    <property type="term" value="F:phosphorelay sensor kinase activity"/>
    <property type="evidence" value="ECO:0007669"/>
    <property type="project" value="InterPro"/>
</dbReference>
<dbReference type="PROSITE" id="PS50109">
    <property type="entry name" value="HIS_KIN"/>
    <property type="match status" value="1"/>
</dbReference>
<dbReference type="InterPro" id="IPR035965">
    <property type="entry name" value="PAS-like_dom_sf"/>
</dbReference>
<evidence type="ECO:0000256" key="14">
    <source>
        <dbReference type="SAM" id="Phobius"/>
    </source>
</evidence>
<dbReference type="PROSITE" id="PS50885">
    <property type="entry name" value="HAMP"/>
    <property type="match status" value="1"/>
</dbReference>
<dbReference type="CDD" id="cd00082">
    <property type="entry name" value="HisKA"/>
    <property type="match status" value="1"/>
</dbReference>
<dbReference type="SMART" id="SM00387">
    <property type="entry name" value="HATPase_c"/>
    <property type="match status" value="1"/>
</dbReference>
<comment type="subcellular location">
    <subcellularLocation>
        <location evidence="2">Cell membrane</location>
        <topology evidence="2">Multi-pass membrane protein</topology>
    </subcellularLocation>
</comment>
<evidence type="ECO:0000259" key="15">
    <source>
        <dbReference type="PROSITE" id="PS50109"/>
    </source>
</evidence>
<dbReference type="Proteomes" id="UP000229498">
    <property type="component" value="Unassembled WGS sequence"/>
</dbReference>
<dbReference type="NCBIfam" id="TIGR00229">
    <property type="entry name" value="sensory_box"/>
    <property type="match status" value="1"/>
</dbReference>
<dbReference type="SUPFAM" id="SSF158472">
    <property type="entry name" value="HAMP domain-like"/>
    <property type="match status" value="1"/>
</dbReference>
<feature type="domain" description="HAMP" evidence="17">
    <location>
        <begin position="339"/>
        <end position="392"/>
    </location>
</feature>
<sequence length="759" mass="82326">MTEAAEKVDARRLGRLRAWILGLRPGRAGVFTLAALALIAGAATYAALFGSPEPPSSLRDIPAGVVVFDIVVLLLLVVAIVGRVARIWIAHRDGRAGAGLHMRLGALFAAAAVIPALLVAGFSTLFFDLRIEGWFSDRAQKAVSESVAVARSLIQEHRATIRADVLAMAQDLNRVAPEVQDDTALLTRLLITQAGARGLSEAIVFDRSGQVLAQTSLASDSLAEQIPISAIEAADDGAVVALPADEPVGGSIDLTANDKAGALVQLTGFLGTYRAYLYVARFVEPRVAEQVERAQQAATDYERLAAQRFSFELTFVLLFGVVTVLLMLAAVWLALNFSTRLSTRLGDIVGAAEKLREGDMQARVVTSDEDDEINMLGRTFNRMARQLESQQAALVQANRTLDERRRFMETVLSGVTAGVIGTDHNGVVDLPNRSALRLLSLKQDDLVGHPLESAVPEMADLLAAARERPHRLAEGEITIIRDGNAKTFFVRVGAERREREVLGYVVTFDDITDLVAAQRMAVWADVARRIAHEIRNPLTPIQLSAERLKRKYLKQIETDREIFLQCTDTIVRQVGDIGRMIDEFSAFARMPAPVMRPEPVADLVRQAVFAVEVANPSVEFRMDLEAGLPPLPCDRRQVAQVLTNVLLNAVQAIEARETCDELGVVEVKLSCNSDGVVITVTDNGIGLPVSERDRLTEPYMTTRDKGTGLGLAIVRKIMEDHSGSLHLGDRATGPGAAVTLVFPLADQGEERLRADGDSG</sequence>
<accession>A0A2M9FYW0</accession>
<feature type="transmembrane region" description="Helical" evidence="14">
    <location>
        <begin position="313"/>
        <end position="335"/>
    </location>
</feature>
<keyword evidence="9 18" id="KW-0418">Kinase</keyword>
<evidence type="ECO:0000256" key="10">
    <source>
        <dbReference type="ARBA" id="ARBA00022840"/>
    </source>
</evidence>
<dbReference type="EC" id="2.7.13.3" evidence="3"/>
<dbReference type="PANTHER" id="PTHR43065">
    <property type="entry name" value="SENSOR HISTIDINE KINASE"/>
    <property type="match status" value="1"/>
</dbReference>
<keyword evidence="19" id="KW-1185">Reference proteome</keyword>
<dbReference type="CDD" id="cd06225">
    <property type="entry name" value="HAMP"/>
    <property type="match status" value="1"/>
</dbReference>
<dbReference type="Pfam" id="PF00989">
    <property type="entry name" value="PAS"/>
    <property type="match status" value="1"/>
</dbReference>
<evidence type="ECO:0000313" key="18">
    <source>
        <dbReference type="EMBL" id="PJK28651.1"/>
    </source>
</evidence>
<dbReference type="SUPFAM" id="SSF55785">
    <property type="entry name" value="PYP-like sensor domain (PAS domain)"/>
    <property type="match status" value="1"/>
</dbReference>
<dbReference type="GO" id="GO:0005886">
    <property type="term" value="C:plasma membrane"/>
    <property type="evidence" value="ECO:0007669"/>
    <property type="project" value="UniProtKB-SubCell"/>
</dbReference>
<comment type="catalytic activity">
    <reaction evidence="1">
        <text>ATP + protein L-histidine = ADP + protein N-phospho-L-histidine.</text>
        <dbReference type="EC" id="2.7.13.3"/>
    </reaction>
</comment>
<dbReference type="Gene3D" id="6.10.340.10">
    <property type="match status" value="1"/>
</dbReference>
<name>A0A2M9FYW0_9PROT</name>
<dbReference type="PIRSF" id="PIRSF037532">
    <property type="entry name" value="STHK_NtrY"/>
    <property type="match status" value="1"/>
</dbReference>
<evidence type="ECO:0000256" key="6">
    <source>
        <dbReference type="ARBA" id="ARBA00022679"/>
    </source>
</evidence>
<proteinExistence type="predicted"/>
<evidence type="ECO:0000256" key="12">
    <source>
        <dbReference type="ARBA" id="ARBA00023012"/>
    </source>
</evidence>
<dbReference type="InterPro" id="IPR000014">
    <property type="entry name" value="PAS"/>
</dbReference>
<feature type="transmembrane region" description="Helical" evidence="14">
    <location>
        <begin position="28"/>
        <end position="49"/>
    </location>
</feature>
<dbReference type="InterPro" id="IPR045671">
    <property type="entry name" value="NtrY-like_N"/>
</dbReference>
<reference evidence="18 19" key="1">
    <citation type="submission" date="2017-11" db="EMBL/GenBank/DDBJ databases">
        <title>Draft genome sequence of Rhizobiales bacterium SY3-13.</title>
        <authorList>
            <person name="Sun C."/>
        </authorList>
    </citation>
    <scope>NUCLEOTIDE SEQUENCE [LARGE SCALE GENOMIC DNA]</scope>
    <source>
        <strain evidence="18 19">SY3-13</strain>
    </source>
</reference>
<keyword evidence="6" id="KW-0808">Transferase</keyword>
<dbReference type="InterPro" id="IPR017232">
    <property type="entry name" value="NtrY"/>
</dbReference>
<keyword evidence="11 14" id="KW-1133">Transmembrane helix</keyword>
<evidence type="ECO:0000256" key="9">
    <source>
        <dbReference type="ARBA" id="ARBA00022777"/>
    </source>
</evidence>
<evidence type="ECO:0000259" key="16">
    <source>
        <dbReference type="PROSITE" id="PS50112"/>
    </source>
</evidence>
<dbReference type="AlphaFoldDB" id="A0A2M9FYW0"/>
<evidence type="ECO:0000256" key="2">
    <source>
        <dbReference type="ARBA" id="ARBA00004651"/>
    </source>
</evidence>
<evidence type="ECO:0000313" key="19">
    <source>
        <dbReference type="Proteomes" id="UP000229498"/>
    </source>
</evidence>
<feature type="domain" description="Histidine kinase" evidence="15">
    <location>
        <begin position="529"/>
        <end position="746"/>
    </location>
</feature>
<dbReference type="Gene3D" id="3.30.450.20">
    <property type="entry name" value="PAS domain"/>
    <property type="match status" value="1"/>
</dbReference>
<feature type="domain" description="PAS" evidence="16">
    <location>
        <begin position="404"/>
        <end position="448"/>
    </location>
</feature>
<keyword evidence="10" id="KW-0067">ATP-binding</keyword>
<gene>
    <name evidence="18" type="ORF">CVT23_15005</name>
</gene>
<protein>
    <recommendedName>
        <fullName evidence="3">histidine kinase</fullName>
        <ecNumber evidence="3">2.7.13.3</ecNumber>
    </recommendedName>
</protein>
<keyword evidence="7 14" id="KW-0812">Transmembrane</keyword>
<evidence type="ECO:0000256" key="8">
    <source>
        <dbReference type="ARBA" id="ARBA00022741"/>
    </source>
</evidence>
<dbReference type="Pfam" id="PF00672">
    <property type="entry name" value="HAMP"/>
    <property type="match status" value="1"/>
</dbReference>
<dbReference type="CDD" id="cd00130">
    <property type="entry name" value="PAS"/>
    <property type="match status" value="1"/>
</dbReference>
<dbReference type="Gene3D" id="1.10.287.130">
    <property type="match status" value="1"/>
</dbReference>
<dbReference type="InterPro" id="IPR005467">
    <property type="entry name" value="His_kinase_dom"/>
</dbReference>
<dbReference type="Pfam" id="PF00512">
    <property type="entry name" value="HisKA"/>
    <property type="match status" value="1"/>
</dbReference>
<keyword evidence="13 14" id="KW-0472">Membrane</keyword>
<dbReference type="InterPro" id="IPR036890">
    <property type="entry name" value="HATPase_C_sf"/>
</dbReference>
<dbReference type="PRINTS" id="PR00344">
    <property type="entry name" value="BCTRLSENSOR"/>
</dbReference>
<dbReference type="PANTHER" id="PTHR43065:SF10">
    <property type="entry name" value="PEROXIDE STRESS-ACTIVATED HISTIDINE KINASE MAK3"/>
    <property type="match status" value="1"/>
</dbReference>
<dbReference type="InterPro" id="IPR003661">
    <property type="entry name" value="HisK_dim/P_dom"/>
</dbReference>
<evidence type="ECO:0000259" key="17">
    <source>
        <dbReference type="PROSITE" id="PS50885"/>
    </source>
</evidence>
<dbReference type="RefSeq" id="WP_109792389.1">
    <property type="nucleotide sequence ID" value="NZ_PHIG01000039.1"/>
</dbReference>
<evidence type="ECO:0000256" key="7">
    <source>
        <dbReference type="ARBA" id="ARBA00022692"/>
    </source>
</evidence>
<dbReference type="SUPFAM" id="SSF47384">
    <property type="entry name" value="Homodimeric domain of signal transducing histidine kinase"/>
    <property type="match status" value="1"/>
</dbReference>
<evidence type="ECO:0000256" key="13">
    <source>
        <dbReference type="ARBA" id="ARBA00023136"/>
    </source>
</evidence>
<dbReference type="SMART" id="SM00304">
    <property type="entry name" value="HAMP"/>
    <property type="match status" value="1"/>
</dbReference>
<dbReference type="GO" id="GO:0005524">
    <property type="term" value="F:ATP binding"/>
    <property type="evidence" value="ECO:0007669"/>
    <property type="project" value="UniProtKB-KW"/>
</dbReference>
<organism evidence="18 19">
    <name type="scientific">Minwuia thermotolerans</name>
    <dbReference type="NCBI Taxonomy" id="2056226"/>
    <lineage>
        <taxon>Bacteria</taxon>
        <taxon>Pseudomonadati</taxon>
        <taxon>Pseudomonadota</taxon>
        <taxon>Alphaproteobacteria</taxon>
        <taxon>Minwuiales</taxon>
        <taxon>Minwuiaceae</taxon>
        <taxon>Minwuia</taxon>
    </lineage>
</organism>
<dbReference type="InterPro" id="IPR036097">
    <property type="entry name" value="HisK_dim/P_sf"/>
</dbReference>
<feature type="transmembrane region" description="Helical" evidence="14">
    <location>
        <begin position="105"/>
        <end position="127"/>
    </location>
</feature>
<dbReference type="EMBL" id="PHIG01000039">
    <property type="protein sequence ID" value="PJK28651.1"/>
    <property type="molecule type" value="Genomic_DNA"/>
</dbReference>
<keyword evidence="5" id="KW-0597">Phosphoprotein</keyword>
<dbReference type="PROSITE" id="PS50112">
    <property type="entry name" value="PAS"/>
    <property type="match status" value="1"/>
</dbReference>
<dbReference type="Pfam" id="PF02518">
    <property type="entry name" value="HATPase_c"/>
    <property type="match status" value="1"/>
</dbReference>
<dbReference type="Pfam" id="PF19312">
    <property type="entry name" value="NtrY_N"/>
    <property type="match status" value="1"/>
</dbReference>
<dbReference type="InterPro" id="IPR004358">
    <property type="entry name" value="Sig_transdc_His_kin-like_C"/>
</dbReference>
<evidence type="ECO:0000256" key="11">
    <source>
        <dbReference type="ARBA" id="ARBA00022989"/>
    </source>
</evidence>
<dbReference type="InterPro" id="IPR003660">
    <property type="entry name" value="HAMP_dom"/>
</dbReference>
<dbReference type="InterPro" id="IPR013767">
    <property type="entry name" value="PAS_fold"/>
</dbReference>
<dbReference type="SMART" id="SM00388">
    <property type="entry name" value="HisKA"/>
    <property type="match status" value="1"/>
</dbReference>
<evidence type="ECO:0000256" key="1">
    <source>
        <dbReference type="ARBA" id="ARBA00000085"/>
    </source>
</evidence>
<evidence type="ECO:0000256" key="5">
    <source>
        <dbReference type="ARBA" id="ARBA00022553"/>
    </source>
</evidence>
<dbReference type="InterPro" id="IPR003594">
    <property type="entry name" value="HATPase_dom"/>
</dbReference>
<dbReference type="GO" id="GO:0006355">
    <property type="term" value="P:regulation of DNA-templated transcription"/>
    <property type="evidence" value="ECO:0007669"/>
    <property type="project" value="InterPro"/>
</dbReference>
<evidence type="ECO:0000256" key="4">
    <source>
        <dbReference type="ARBA" id="ARBA00022475"/>
    </source>
</evidence>
<comment type="caution">
    <text evidence="18">The sequence shown here is derived from an EMBL/GenBank/DDBJ whole genome shotgun (WGS) entry which is preliminary data.</text>
</comment>
<dbReference type="FunFam" id="1.10.287.130:FF:000107">
    <property type="entry name" value="Sensor histidine kinase YycG"/>
    <property type="match status" value="1"/>
</dbReference>
<dbReference type="SUPFAM" id="SSF55874">
    <property type="entry name" value="ATPase domain of HSP90 chaperone/DNA topoisomerase II/histidine kinase"/>
    <property type="match status" value="1"/>
</dbReference>